<protein>
    <submittedName>
        <fullName evidence="2">Uncharacterized protein</fullName>
    </submittedName>
</protein>
<keyword evidence="1" id="KW-0472">Membrane</keyword>
<keyword evidence="1" id="KW-1133">Transmembrane helix</keyword>
<dbReference type="EMBL" id="FOUY01000081">
    <property type="protein sequence ID" value="SFO53875.1"/>
    <property type="molecule type" value="Genomic_DNA"/>
</dbReference>
<dbReference type="AlphaFoldDB" id="A0A1I5HZZ1"/>
<keyword evidence="1" id="KW-0812">Transmembrane</keyword>
<sequence length="172" mass="18674">MIRAGLGLAGTGWLLYQWGATQIGGWTLVTGLALVALAFKLRTWVHYKTVTVKTEGGHGPRYTAEHEIGHRKTAQHYGVPVGETWIAKDGSGNTKVYIPRDADPNLAGAIADGGRQAEGVGRDHYGCRSDQRTVRAAIRRGGDRKTIERMAADALRGGLGRDVDRLMNRGRL</sequence>
<organism evidence="2 3">
    <name type="scientific">Pseudonocardia ammonioxydans</name>
    <dbReference type="NCBI Taxonomy" id="260086"/>
    <lineage>
        <taxon>Bacteria</taxon>
        <taxon>Bacillati</taxon>
        <taxon>Actinomycetota</taxon>
        <taxon>Actinomycetes</taxon>
        <taxon>Pseudonocardiales</taxon>
        <taxon>Pseudonocardiaceae</taxon>
        <taxon>Pseudonocardia</taxon>
    </lineage>
</organism>
<dbReference type="STRING" id="260086.SAMN05216207_108114"/>
<accession>A0A1I5HZZ1</accession>
<feature type="transmembrane region" description="Helical" evidence="1">
    <location>
        <begin position="20"/>
        <end position="39"/>
    </location>
</feature>
<evidence type="ECO:0000256" key="1">
    <source>
        <dbReference type="SAM" id="Phobius"/>
    </source>
</evidence>
<dbReference type="RefSeq" id="WP_093356779.1">
    <property type="nucleotide sequence ID" value="NZ_FOUY01000081.1"/>
</dbReference>
<reference evidence="2 3" key="1">
    <citation type="submission" date="2016-10" db="EMBL/GenBank/DDBJ databases">
        <authorList>
            <person name="de Groot N.N."/>
        </authorList>
    </citation>
    <scope>NUCLEOTIDE SEQUENCE [LARGE SCALE GENOMIC DNA]</scope>
    <source>
        <strain evidence="2 3">CGMCC 4.1877</strain>
    </source>
</reference>
<gene>
    <name evidence="2" type="ORF">SAMN05216207_108114</name>
</gene>
<dbReference type="Proteomes" id="UP000199614">
    <property type="component" value="Unassembled WGS sequence"/>
</dbReference>
<evidence type="ECO:0000313" key="3">
    <source>
        <dbReference type="Proteomes" id="UP000199614"/>
    </source>
</evidence>
<evidence type="ECO:0000313" key="2">
    <source>
        <dbReference type="EMBL" id="SFO53875.1"/>
    </source>
</evidence>
<name>A0A1I5HZZ1_PSUAM</name>
<proteinExistence type="predicted"/>
<keyword evidence="3" id="KW-1185">Reference proteome</keyword>